<organism evidence="3 4">
    <name type="scientific">Eleutherodactylus coqui</name>
    <name type="common">Puerto Rican coqui</name>
    <dbReference type="NCBI Taxonomy" id="57060"/>
    <lineage>
        <taxon>Eukaryota</taxon>
        <taxon>Metazoa</taxon>
        <taxon>Chordata</taxon>
        <taxon>Craniata</taxon>
        <taxon>Vertebrata</taxon>
        <taxon>Euteleostomi</taxon>
        <taxon>Amphibia</taxon>
        <taxon>Batrachia</taxon>
        <taxon>Anura</taxon>
        <taxon>Neobatrachia</taxon>
        <taxon>Hyloidea</taxon>
        <taxon>Eleutherodactylidae</taxon>
        <taxon>Eleutherodactylinae</taxon>
        <taxon>Eleutherodactylus</taxon>
        <taxon>Eleutherodactylus</taxon>
    </lineage>
</organism>
<dbReference type="GO" id="GO:0030289">
    <property type="term" value="C:protein phosphatase 4 complex"/>
    <property type="evidence" value="ECO:0007669"/>
    <property type="project" value="InterPro"/>
</dbReference>
<feature type="compositionally biased region" description="Polar residues" evidence="2">
    <location>
        <begin position="183"/>
        <end position="192"/>
    </location>
</feature>
<dbReference type="GO" id="GO:0005737">
    <property type="term" value="C:cytoplasm"/>
    <property type="evidence" value="ECO:0007669"/>
    <property type="project" value="TreeGrafter"/>
</dbReference>
<dbReference type="GO" id="GO:0019888">
    <property type="term" value="F:protein phosphatase regulator activity"/>
    <property type="evidence" value="ECO:0007669"/>
    <property type="project" value="InterPro"/>
</dbReference>
<evidence type="ECO:0000256" key="2">
    <source>
        <dbReference type="SAM" id="MobiDB-lite"/>
    </source>
</evidence>
<comment type="similarity">
    <text evidence="1">Belongs to the PPP4R2 family.</text>
</comment>
<evidence type="ECO:0000313" key="4">
    <source>
        <dbReference type="Proteomes" id="UP000770717"/>
    </source>
</evidence>
<keyword evidence="4" id="KW-1185">Reference proteome</keyword>
<feature type="compositionally biased region" description="Low complexity" evidence="2">
    <location>
        <begin position="295"/>
        <end position="304"/>
    </location>
</feature>
<dbReference type="Pfam" id="PF09184">
    <property type="entry name" value="PPP4R2"/>
    <property type="match status" value="1"/>
</dbReference>
<evidence type="ECO:0008006" key="5">
    <source>
        <dbReference type="Google" id="ProtNLM"/>
    </source>
</evidence>
<evidence type="ECO:0000256" key="1">
    <source>
        <dbReference type="ARBA" id="ARBA00009207"/>
    </source>
</evidence>
<dbReference type="AlphaFoldDB" id="A0A8J6FAL8"/>
<feature type="compositionally biased region" description="Low complexity" evidence="2">
    <location>
        <begin position="214"/>
        <end position="224"/>
    </location>
</feature>
<feature type="compositionally biased region" description="Basic and acidic residues" evidence="2">
    <location>
        <begin position="197"/>
        <end position="213"/>
    </location>
</feature>
<feature type="compositionally biased region" description="Polar residues" evidence="2">
    <location>
        <begin position="140"/>
        <end position="149"/>
    </location>
</feature>
<dbReference type="GO" id="GO:0005634">
    <property type="term" value="C:nucleus"/>
    <property type="evidence" value="ECO:0007669"/>
    <property type="project" value="TreeGrafter"/>
</dbReference>
<accession>A0A8J6FAL8</accession>
<evidence type="ECO:0000313" key="3">
    <source>
        <dbReference type="EMBL" id="KAG9483550.1"/>
    </source>
</evidence>
<name>A0A8J6FAL8_ELECQ</name>
<proteinExistence type="inferred from homology"/>
<feature type="compositionally biased region" description="Polar residues" evidence="2">
    <location>
        <begin position="157"/>
        <end position="170"/>
    </location>
</feature>
<comment type="caution">
    <text evidence="3">The sequence shown here is derived from an EMBL/GenBank/DDBJ whole genome shotgun (WGS) entry which is preliminary data.</text>
</comment>
<dbReference type="PANTHER" id="PTHR16487:SF0">
    <property type="entry name" value="PROTEIN PHOSPHATASE 4 REGULATORY SUBUNIT 2-RELATED"/>
    <property type="match status" value="1"/>
</dbReference>
<dbReference type="InterPro" id="IPR015267">
    <property type="entry name" value="PPP4R2"/>
</dbReference>
<gene>
    <name evidence="3" type="ORF">GDO78_009456</name>
</gene>
<dbReference type="PANTHER" id="PTHR16487">
    <property type="entry name" value="PPP4R2-RELATED PROTEIN"/>
    <property type="match status" value="1"/>
</dbReference>
<dbReference type="Proteomes" id="UP000770717">
    <property type="component" value="Unassembled WGS sequence"/>
</dbReference>
<protein>
    <recommendedName>
        <fullName evidence="5">Serine/threonine-protein phosphatase 4 regulatory subunit 2</fullName>
    </recommendedName>
</protein>
<dbReference type="EMBL" id="WNTK01000005">
    <property type="protein sequence ID" value="KAG9483550.1"/>
    <property type="molecule type" value="Genomic_DNA"/>
</dbReference>
<feature type="region of interest" description="Disordered" evidence="2">
    <location>
        <begin position="140"/>
        <end position="398"/>
    </location>
</feature>
<dbReference type="OrthoDB" id="341898at2759"/>
<reference evidence="3" key="1">
    <citation type="thesis" date="2020" institute="ProQuest LLC" country="789 East Eisenhower Parkway, Ann Arbor, MI, USA">
        <title>Comparative Genomics and Chromosome Evolution.</title>
        <authorList>
            <person name="Mudd A.B."/>
        </authorList>
    </citation>
    <scope>NUCLEOTIDE SEQUENCE</scope>
    <source>
        <strain evidence="3">HN-11 Male</strain>
        <tissue evidence="3">Kidney and liver</tissue>
    </source>
</reference>
<feature type="compositionally biased region" description="Basic and acidic residues" evidence="2">
    <location>
        <begin position="229"/>
        <end position="247"/>
    </location>
</feature>
<sequence>MDVDRLQEALKDFEKKGKKEVCLELDQFLCHVAKTGETIVQWPQFKDYFMFKLEKVMDDFRTSAPEPRGPPNPNVEYIPFDEMKERILKIVTGFNGTPFTIQRLCELVTDPRRNYTGTDKFLRGVEKNVMVVSCVYPSSEKNNSSSINRMNGVMFPGNSQSYTDRSNVNGPGTPRPLSRPKLSLSTPMTTNGLPDGSENKDSEVQQKDEDHSDSLSPDESSPSSTVKNKHMEEDPTEEHEVKRLKFDTEDEEDEQPAPQDPSSSESSNEMADEAEAVSTSEETEKDSCDSDLTAEESLVTSSESAAEEADKETTNSLCVSEETPEESNHMEQSDASEPQSDLSTDESETMTSTSKADTVCTEPQHPETFQKSPEIPPESPMDNCEGATDVAEEPMEQD</sequence>